<dbReference type="GO" id="GO:0030151">
    <property type="term" value="F:molybdenum ion binding"/>
    <property type="evidence" value="ECO:0007669"/>
    <property type="project" value="InterPro"/>
</dbReference>
<evidence type="ECO:0000313" key="3">
    <source>
        <dbReference type="Proteomes" id="UP000177932"/>
    </source>
</evidence>
<dbReference type="STRING" id="1802158.A2827_01675"/>
<dbReference type="Gene3D" id="2.40.33.20">
    <property type="entry name" value="PK beta-barrel domain-like"/>
    <property type="match status" value="1"/>
</dbReference>
<accession>A0A1G2H7A5</accession>
<dbReference type="PANTHER" id="PTHR36930:SF1">
    <property type="entry name" value="MOSC DOMAIN-CONTAINING PROTEIN"/>
    <property type="match status" value="1"/>
</dbReference>
<feature type="domain" description="MOSC" evidence="1">
    <location>
        <begin position="27"/>
        <end position="194"/>
    </location>
</feature>
<dbReference type="Proteomes" id="UP000177932">
    <property type="component" value="Unassembled WGS sequence"/>
</dbReference>
<dbReference type="InterPro" id="IPR052716">
    <property type="entry name" value="MOSC_domain"/>
</dbReference>
<dbReference type="GO" id="GO:0030170">
    <property type="term" value="F:pyridoxal phosphate binding"/>
    <property type="evidence" value="ECO:0007669"/>
    <property type="project" value="InterPro"/>
</dbReference>
<dbReference type="PANTHER" id="PTHR36930">
    <property type="entry name" value="METAL-SULFUR CLUSTER BIOSYNTHESIS PROTEINS YUAD-RELATED"/>
    <property type="match status" value="1"/>
</dbReference>
<reference evidence="2 3" key="1">
    <citation type="journal article" date="2016" name="Nat. Commun.">
        <title>Thousands of microbial genomes shed light on interconnected biogeochemical processes in an aquifer system.</title>
        <authorList>
            <person name="Anantharaman K."/>
            <person name="Brown C.T."/>
            <person name="Hug L.A."/>
            <person name="Sharon I."/>
            <person name="Castelle C.J."/>
            <person name="Probst A.J."/>
            <person name="Thomas B.C."/>
            <person name="Singh A."/>
            <person name="Wilkins M.J."/>
            <person name="Karaoz U."/>
            <person name="Brodie E.L."/>
            <person name="Williams K.H."/>
            <person name="Hubbard S.S."/>
            <person name="Banfield J.F."/>
        </authorList>
    </citation>
    <scope>NUCLEOTIDE SEQUENCE [LARGE SCALE GENOMIC DNA]</scope>
</reference>
<dbReference type="EMBL" id="MHOD01000013">
    <property type="protein sequence ID" value="OGZ58190.1"/>
    <property type="molecule type" value="Genomic_DNA"/>
</dbReference>
<dbReference type="GO" id="GO:0003824">
    <property type="term" value="F:catalytic activity"/>
    <property type="evidence" value="ECO:0007669"/>
    <property type="project" value="InterPro"/>
</dbReference>
<name>A0A1G2H7A5_9BACT</name>
<comment type="caution">
    <text evidence="2">The sequence shown here is derived from an EMBL/GenBank/DDBJ whole genome shotgun (WGS) entry which is preliminary data.</text>
</comment>
<dbReference type="Pfam" id="PF03473">
    <property type="entry name" value="MOSC"/>
    <property type="match status" value="1"/>
</dbReference>
<evidence type="ECO:0000259" key="1">
    <source>
        <dbReference type="PROSITE" id="PS51340"/>
    </source>
</evidence>
<dbReference type="AlphaFoldDB" id="A0A1G2H7A5"/>
<dbReference type="InterPro" id="IPR011037">
    <property type="entry name" value="Pyrv_Knase-like_insert_dom_sf"/>
</dbReference>
<gene>
    <name evidence="2" type="ORF">A2827_01675</name>
</gene>
<evidence type="ECO:0000313" key="2">
    <source>
        <dbReference type="EMBL" id="OGZ58190.1"/>
    </source>
</evidence>
<organism evidence="2 3">
    <name type="scientific">Candidatus Spechtbacteria bacterium RIFCSPHIGHO2_01_FULL_43_30</name>
    <dbReference type="NCBI Taxonomy" id="1802158"/>
    <lineage>
        <taxon>Bacteria</taxon>
        <taxon>Candidatus Spechtiibacteriota</taxon>
    </lineage>
</organism>
<proteinExistence type="predicted"/>
<dbReference type="InterPro" id="IPR005302">
    <property type="entry name" value="MoCF_Sase_C"/>
</dbReference>
<protein>
    <recommendedName>
        <fullName evidence="1">MOSC domain-containing protein</fullName>
    </recommendedName>
</protein>
<dbReference type="PROSITE" id="PS51340">
    <property type="entry name" value="MOSC"/>
    <property type="match status" value="1"/>
</dbReference>
<dbReference type="SUPFAM" id="SSF50800">
    <property type="entry name" value="PK beta-barrel domain-like"/>
    <property type="match status" value="1"/>
</dbReference>
<sequence>MTTPGFEMKGRVEAVLVASNFGSILSMPCPRIQMIRGHGVRGDSHAGVRFADAREKALFSFGFSKGIEIANHREFSAVSVEELAEVAKAMNLPKPIPYGCLGENLVLSGIQKLSELPSGTMLFFRRDEQIRTAVLAVWAENMPCKGPGEVIQKNFPEIPGLARLFPKAAIGKRGIVGSIYASGNIQEGDTVVAKIPRQRIYKLE</sequence>